<dbReference type="OrthoDB" id="192148at2759"/>
<dbReference type="GO" id="GO:0007166">
    <property type="term" value="P:cell surface receptor signaling pathway"/>
    <property type="evidence" value="ECO:0007669"/>
    <property type="project" value="InterPro"/>
</dbReference>
<evidence type="ECO:0000256" key="2">
    <source>
        <dbReference type="SAM" id="MobiDB-lite"/>
    </source>
</evidence>
<evidence type="ECO:0000256" key="1">
    <source>
        <dbReference type="SAM" id="Coils"/>
    </source>
</evidence>
<feature type="region of interest" description="Disordered" evidence="2">
    <location>
        <begin position="164"/>
        <end position="265"/>
    </location>
</feature>
<dbReference type="CDD" id="cd21037">
    <property type="entry name" value="MLKL_NTD"/>
    <property type="match status" value="1"/>
</dbReference>
<reference evidence="3" key="1">
    <citation type="submission" date="2020-11" db="EMBL/GenBank/DDBJ databases">
        <authorList>
            <consortium name="DOE Joint Genome Institute"/>
            <person name="Ahrendt S."/>
            <person name="Riley R."/>
            <person name="Andreopoulos W."/>
            <person name="Labutti K."/>
            <person name="Pangilinan J."/>
            <person name="Ruiz-Duenas F.J."/>
            <person name="Barrasa J.M."/>
            <person name="Sanchez-Garcia M."/>
            <person name="Camarero S."/>
            <person name="Miyauchi S."/>
            <person name="Serrano A."/>
            <person name="Linde D."/>
            <person name="Babiker R."/>
            <person name="Drula E."/>
            <person name="Ayuso-Fernandez I."/>
            <person name="Pacheco R."/>
            <person name="Padilla G."/>
            <person name="Ferreira P."/>
            <person name="Barriuso J."/>
            <person name="Kellner H."/>
            <person name="Castanera R."/>
            <person name="Alfaro M."/>
            <person name="Ramirez L."/>
            <person name="Pisabarro A.G."/>
            <person name="Kuo A."/>
            <person name="Tritt A."/>
            <person name="Lipzen A."/>
            <person name="He G."/>
            <person name="Yan M."/>
            <person name="Ng V."/>
            <person name="Cullen D."/>
            <person name="Martin F."/>
            <person name="Rosso M.-N."/>
            <person name="Henrissat B."/>
            <person name="Hibbett D."/>
            <person name="Martinez A.T."/>
            <person name="Grigoriev I.V."/>
        </authorList>
    </citation>
    <scope>NUCLEOTIDE SEQUENCE</scope>
    <source>
        <strain evidence="3">MF-IS2</strain>
    </source>
</reference>
<feature type="compositionally biased region" description="Basic and acidic residues" evidence="2">
    <location>
        <begin position="191"/>
        <end position="201"/>
    </location>
</feature>
<evidence type="ECO:0000313" key="4">
    <source>
        <dbReference type="Proteomes" id="UP000807342"/>
    </source>
</evidence>
<dbReference type="InterPro" id="IPR059179">
    <property type="entry name" value="MLKL-like_MCAfunc"/>
</dbReference>
<proteinExistence type="predicted"/>
<evidence type="ECO:0000313" key="3">
    <source>
        <dbReference type="EMBL" id="KAF9449717.1"/>
    </source>
</evidence>
<name>A0A9P5XE47_9AGAR</name>
<gene>
    <name evidence="3" type="ORF">P691DRAFT_811990</name>
</gene>
<feature type="compositionally biased region" description="Polar residues" evidence="2">
    <location>
        <begin position="227"/>
        <end position="242"/>
    </location>
</feature>
<protein>
    <submittedName>
        <fullName evidence="3">Uncharacterized protein</fullName>
    </submittedName>
</protein>
<feature type="coiled-coil region" evidence="1">
    <location>
        <begin position="103"/>
        <end position="130"/>
    </location>
</feature>
<sequence>MANPGSRPFGRGSGGRASADAMAAALMIGEQALNMLQNASNYVPVPGIAVAAGLALSIITIAQNVKSNKEDFTSIGKESCFIVVAVIERVKPGQGEQFASASLASLQQDAEQLVSDMQSIETRVKKHRKRSLMKRILNNQADQAVILECRNNLQHAISLFGQMPQPHIPQPYTQPHPPQPQFQPPAPHTSGRSEARAERRQARQNQQLMNVAMGGPGGPPTSGSSSFANVQNHIGPGSNVTYSYVGGDQHNNNRDDSFNVSGSGHNINFAFAPR</sequence>
<keyword evidence="4" id="KW-1185">Reference proteome</keyword>
<accession>A0A9P5XE47</accession>
<dbReference type="Gene3D" id="1.20.930.20">
    <property type="entry name" value="Adaptor protein Cbl, N-terminal domain"/>
    <property type="match status" value="1"/>
</dbReference>
<dbReference type="InterPro" id="IPR036537">
    <property type="entry name" value="Adaptor_Cbl_N_dom_sf"/>
</dbReference>
<dbReference type="AlphaFoldDB" id="A0A9P5XE47"/>
<dbReference type="Proteomes" id="UP000807342">
    <property type="component" value="Unassembled WGS sequence"/>
</dbReference>
<comment type="caution">
    <text evidence="3">The sequence shown here is derived from an EMBL/GenBank/DDBJ whole genome shotgun (WGS) entry which is preliminary data.</text>
</comment>
<keyword evidence="1" id="KW-0175">Coiled coil</keyword>
<organism evidence="3 4">
    <name type="scientific">Macrolepiota fuliginosa MF-IS2</name>
    <dbReference type="NCBI Taxonomy" id="1400762"/>
    <lineage>
        <taxon>Eukaryota</taxon>
        <taxon>Fungi</taxon>
        <taxon>Dikarya</taxon>
        <taxon>Basidiomycota</taxon>
        <taxon>Agaricomycotina</taxon>
        <taxon>Agaricomycetes</taxon>
        <taxon>Agaricomycetidae</taxon>
        <taxon>Agaricales</taxon>
        <taxon>Agaricineae</taxon>
        <taxon>Agaricaceae</taxon>
        <taxon>Macrolepiota</taxon>
    </lineage>
</organism>
<dbReference type="EMBL" id="MU151122">
    <property type="protein sequence ID" value="KAF9449717.1"/>
    <property type="molecule type" value="Genomic_DNA"/>
</dbReference>
<feature type="compositionally biased region" description="Pro residues" evidence="2">
    <location>
        <begin position="166"/>
        <end position="187"/>
    </location>
</feature>